<organism evidence="4 5">
    <name type="scientific">Candidatus Merdivicinus excrementipullorum</name>
    <dbReference type="NCBI Taxonomy" id="2840867"/>
    <lineage>
        <taxon>Bacteria</taxon>
        <taxon>Bacillati</taxon>
        <taxon>Bacillota</taxon>
        <taxon>Clostridia</taxon>
        <taxon>Eubacteriales</taxon>
        <taxon>Oscillospiraceae</taxon>
        <taxon>Oscillospiraceae incertae sedis</taxon>
        <taxon>Candidatus Merdivicinus</taxon>
    </lineage>
</organism>
<dbReference type="Pfam" id="PF13349">
    <property type="entry name" value="DUF4097"/>
    <property type="match status" value="1"/>
</dbReference>
<sequence>MKKIISLALCLVLGSFVLAGCSDSSEPFEEKSYTPDTQVREINLDAEDREIEVSLSPDEQVHIEYWENSKEYYEIAVSDGVLTMTSASSKEWTDYIGVKSSDEGRKISLQIPDALLENLTLSTTNEDISLPELSVTGSVSISSNGGDISFETLDVGSALTLNVKNGDISGTVVGSYDDFAIQTEIKKGESSLPDEKDGGEKTLNVSGNNGDVNIEFVKE</sequence>
<accession>A0A9D1FJZ6</accession>
<reference evidence="4" key="2">
    <citation type="journal article" date="2021" name="PeerJ">
        <title>Extensive microbial diversity within the chicken gut microbiome revealed by metagenomics and culture.</title>
        <authorList>
            <person name="Gilroy R."/>
            <person name="Ravi A."/>
            <person name="Getino M."/>
            <person name="Pursley I."/>
            <person name="Horton D.L."/>
            <person name="Alikhan N.F."/>
            <person name="Baker D."/>
            <person name="Gharbi K."/>
            <person name="Hall N."/>
            <person name="Watson M."/>
            <person name="Adriaenssens E.M."/>
            <person name="Foster-Nyarko E."/>
            <person name="Jarju S."/>
            <person name="Secka A."/>
            <person name="Antonio M."/>
            <person name="Oren A."/>
            <person name="Chaudhuri R.R."/>
            <person name="La Ragione R."/>
            <person name="Hildebrand F."/>
            <person name="Pallen M.J."/>
        </authorList>
    </citation>
    <scope>NUCLEOTIDE SEQUENCE</scope>
    <source>
        <strain evidence="4">CHK199-13235</strain>
    </source>
</reference>
<dbReference type="Proteomes" id="UP000824002">
    <property type="component" value="Unassembled WGS sequence"/>
</dbReference>
<evidence type="ECO:0000256" key="2">
    <source>
        <dbReference type="SAM" id="SignalP"/>
    </source>
</evidence>
<feature type="chain" id="PRO_5038712117" evidence="2">
    <location>
        <begin position="20"/>
        <end position="219"/>
    </location>
</feature>
<gene>
    <name evidence="4" type="ORF">IAB51_00445</name>
</gene>
<feature type="region of interest" description="Disordered" evidence="1">
    <location>
        <begin position="188"/>
        <end position="207"/>
    </location>
</feature>
<feature type="compositionally biased region" description="Basic and acidic residues" evidence="1">
    <location>
        <begin position="188"/>
        <end position="200"/>
    </location>
</feature>
<name>A0A9D1FJZ6_9FIRM</name>
<evidence type="ECO:0000313" key="5">
    <source>
        <dbReference type="Proteomes" id="UP000824002"/>
    </source>
</evidence>
<dbReference type="PROSITE" id="PS51257">
    <property type="entry name" value="PROKAR_LIPOPROTEIN"/>
    <property type="match status" value="1"/>
</dbReference>
<proteinExistence type="predicted"/>
<evidence type="ECO:0000313" key="4">
    <source>
        <dbReference type="EMBL" id="HIS75256.1"/>
    </source>
</evidence>
<evidence type="ECO:0000256" key="1">
    <source>
        <dbReference type="SAM" id="MobiDB-lite"/>
    </source>
</evidence>
<evidence type="ECO:0000259" key="3">
    <source>
        <dbReference type="Pfam" id="PF13349"/>
    </source>
</evidence>
<feature type="signal peptide" evidence="2">
    <location>
        <begin position="1"/>
        <end position="19"/>
    </location>
</feature>
<protein>
    <submittedName>
        <fullName evidence="4">DUF4097 family beta strand repeat protein</fullName>
    </submittedName>
</protein>
<dbReference type="InterPro" id="IPR025164">
    <property type="entry name" value="Toastrack_DUF4097"/>
</dbReference>
<dbReference type="EMBL" id="DVJP01000007">
    <property type="protein sequence ID" value="HIS75256.1"/>
    <property type="molecule type" value="Genomic_DNA"/>
</dbReference>
<comment type="caution">
    <text evidence="4">The sequence shown here is derived from an EMBL/GenBank/DDBJ whole genome shotgun (WGS) entry which is preliminary data.</text>
</comment>
<keyword evidence="2" id="KW-0732">Signal</keyword>
<dbReference type="Gene3D" id="2.160.20.120">
    <property type="match status" value="1"/>
</dbReference>
<reference evidence="4" key="1">
    <citation type="submission" date="2020-10" db="EMBL/GenBank/DDBJ databases">
        <authorList>
            <person name="Gilroy R."/>
        </authorList>
    </citation>
    <scope>NUCLEOTIDE SEQUENCE</scope>
    <source>
        <strain evidence="4">CHK199-13235</strain>
    </source>
</reference>
<dbReference type="AlphaFoldDB" id="A0A9D1FJZ6"/>
<feature type="domain" description="DUF4097" evidence="3">
    <location>
        <begin position="40"/>
        <end position="215"/>
    </location>
</feature>